<sequence length="216" mass="24214">MGTRLDRDQVVDTALELLNEVGLEGLTLRRIGQELDVRAPALYWHFKNKQDLLDAMATEMLRRMSRAELLREVTERRTWQDVLADSHRALRRTLLSYRDGAKVYSGTRFTDTSYADTMETYLKALVEAGFTPRAAARAFYTVYCYTIGYVVEEQSAAGYPEQGVKGIDLMEREQRLTGHPISAAAGPELFGESEAGFETGLRAVVAGLEATLPRGR</sequence>
<dbReference type="PRINTS" id="PR00455">
    <property type="entry name" value="HTHTETR"/>
</dbReference>
<evidence type="ECO:0000259" key="6">
    <source>
        <dbReference type="PROSITE" id="PS50977"/>
    </source>
</evidence>
<proteinExistence type="predicted"/>
<feature type="domain" description="HTH tetR-type" evidence="6">
    <location>
        <begin position="4"/>
        <end position="64"/>
    </location>
</feature>
<evidence type="ECO:0000256" key="4">
    <source>
        <dbReference type="ARBA" id="ARBA00023163"/>
    </source>
</evidence>
<evidence type="ECO:0000256" key="5">
    <source>
        <dbReference type="PROSITE-ProRule" id="PRU00335"/>
    </source>
</evidence>
<reference evidence="8" key="1">
    <citation type="submission" date="2015-07" db="EMBL/GenBank/DDBJ databases">
        <title>Draft genome sequence of Streptomyces sp. CMAA 1322, a bacterium isolated from Caatinga biome, from dry forest semiarid of Brazil.</title>
        <authorList>
            <person name="Santos S.N."/>
            <person name="Gacesa R."/>
            <person name="Taketani R.G."/>
            <person name="Long P.F."/>
            <person name="Melo I.S."/>
        </authorList>
    </citation>
    <scope>NUCLEOTIDE SEQUENCE [LARGE SCALE GENOMIC DNA]</scope>
    <source>
        <strain evidence="8">CMAA 1322</strain>
    </source>
</reference>
<dbReference type="InterPro" id="IPR036271">
    <property type="entry name" value="Tet_transcr_reg_TetR-rel_C_sf"/>
</dbReference>
<evidence type="ECO:0000313" key="8">
    <source>
        <dbReference type="Proteomes" id="UP000037288"/>
    </source>
</evidence>
<dbReference type="GO" id="GO:0000976">
    <property type="term" value="F:transcription cis-regulatory region binding"/>
    <property type="evidence" value="ECO:0007669"/>
    <property type="project" value="TreeGrafter"/>
</dbReference>
<evidence type="ECO:0000256" key="2">
    <source>
        <dbReference type="ARBA" id="ARBA00023015"/>
    </source>
</evidence>
<dbReference type="Gene3D" id="1.10.357.10">
    <property type="entry name" value="Tetracycline Repressor, domain 2"/>
    <property type="match status" value="1"/>
</dbReference>
<dbReference type="GO" id="GO:0045892">
    <property type="term" value="P:negative regulation of DNA-templated transcription"/>
    <property type="evidence" value="ECO:0007669"/>
    <property type="project" value="InterPro"/>
</dbReference>
<dbReference type="PANTHER" id="PTHR30055:SF151">
    <property type="entry name" value="TRANSCRIPTIONAL REGULATORY PROTEIN"/>
    <property type="match status" value="1"/>
</dbReference>
<dbReference type="InterPro" id="IPR009057">
    <property type="entry name" value="Homeodomain-like_sf"/>
</dbReference>
<dbReference type="OrthoDB" id="3819648at2"/>
<dbReference type="AlphaFoldDB" id="A0A0K9XDW6"/>
<keyword evidence="1" id="KW-0678">Repressor</keyword>
<dbReference type="PATRIC" id="fig|1678637.3.peg.3181"/>
<dbReference type="Gene3D" id="1.10.10.60">
    <property type="entry name" value="Homeodomain-like"/>
    <property type="match status" value="1"/>
</dbReference>
<organism evidence="7 8">
    <name type="scientific">Streptomyces caatingaensis</name>
    <dbReference type="NCBI Taxonomy" id="1678637"/>
    <lineage>
        <taxon>Bacteria</taxon>
        <taxon>Bacillati</taxon>
        <taxon>Actinomycetota</taxon>
        <taxon>Actinomycetes</taxon>
        <taxon>Kitasatosporales</taxon>
        <taxon>Streptomycetaceae</taxon>
        <taxon>Streptomyces</taxon>
    </lineage>
</organism>
<keyword evidence="4" id="KW-0804">Transcription</keyword>
<keyword evidence="3 5" id="KW-0238">DNA-binding</keyword>
<dbReference type="Pfam" id="PF02909">
    <property type="entry name" value="TetR_C_1"/>
    <property type="match status" value="1"/>
</dbReference>
<dbReference type="EMBL" id="LFXA01000009">
    <property type="protein sequence ID" value="KNB51614.1"/>
    <property type="molecule type" value="Genomic_DNA"/>
</dbReference>
<dbReference type="Pfam" id="PF00440">
    <property type="entry name" value="TetR_N"/>
    <property type="match status" value="1"/>
</dbReference>
<dbReference type="GO" id="GO:0003700">
    <property type="term" value="F:DNA-binding transcription factor activity"/>
    <property type="evidence" value="ECO:0007669"/>
    <property type="project" value="TreeGrafter"/>
</dbReference>
<protein>
    <submittedName>
        <fullName evidence="7">TetR family transcriptional regulator</fullName>
    </submittedName>
</protein>
<dbReference type="STRING" id="1678637.AC230_14755"/>
<dbReference type="GO" id="GO:0046677">
    <property type="term" value="P:response to antibiotic"/>
    <property type="evidence" value="ECO:0007669"/>
    <property type="project" value="InterPro"/>
</dbReference>
<evidence type="ECO:0000256" key="3">
    <source>
        <dbReference type="ARBA" id="ARBA00023125"/>
    </source>
</evidence>
<dbReference type="InterPro" id="IPR050109">
    <property type="entry name" value="HTH-type_TetR-like_transc_reg"/>
</dbReference>
<evidence type="ECO:0000256" key="1">
    <source>
        <dbReference type="ARBA" id="ARBA00022491"/>
    </source>
</evidence>
<name>A0A0K9XDW6_9ACTN</name>
<dbReference type="SUPFAM" id="SSF48498">
    <property type="entry name" value="Tetracyclin repressor-like, C-terminal domain"/>
    <property type="match status" value="1"/>
</dbReference>
<dbReference type="PROSITE" id="PS50977">
    <property type="entry name" value="HTH_TETR_2"/>
    <property type="match status" value="1"/>
</dbReference>
<dbReference type="PRINTS" id="PR00400">
    <property type="entry name" value="TETREPRESSOR"/>
</dbReference>
<accession>A0A0K9XDW6</accession>
<dbReference type="Proteomes" id="UP000037288">
    <property type="component" value="Unassembled WGS sequence"/>
</dbReference>
<dbReference type="InterPro" id="IPR004111">
    <property type="entry name" value="Repressor_TetR_C"/>
</dbReference>
<dbReference type="InterPro" id="IPR003012">
    <property type="entry name" value="Tet_transcr_reg_TetR"/>
</dbReference>
<dbReference type="PANTHER" id="PTHR30055">
    <property type="entry name" value="HTH-TYPE TRANSCRIPTIONAL REGULATOR RUTR"/>
    <property type="match status" value="1"/>
</dbReference>
<gene>
    <name evidence="7" type="ORF">AC230_14755</name>
</gene>
<comment type="caution">
    <text evidence="7">The sequence shown here is derived from an EMBL/GenBank/DDBJ whole genome shotgun (WGS) entry which is preliminary data.</text>
</comment>
<evidence type="ECO:0000313" key="7">
    <source>
        <dbReference type="EMBL" id="KNB51614.1"/>
    </source>
</evidence>
<dbReference type="InterPro" id="IPR001647">
    <property type="entry name" value="HTH_TetR"/>
</dbReference>
<dbReference type="SUPFAM" id="SSF46689">
    <property type="entry name" value="Homeodomain-like"/>
    <property type="match status" value="1"/>
</dbReference>
<feature type="DNA-binding region" description="H-T-H motif" evidence="5">
    <location>
        <begin position="27"/>
        <end position="46"/>
    </location>
</feature>
<dbReference type="RefSeq" id="WP_049716623.1">
    <property type="nucleotide sequence ID" value="NZ_LFXA01000009.1"/>
</dbReference>
<keyword evidence="2" id="KW-0805">Transcription regulation</keyword>
<keyword evidence="8" id="KW-1185">Reference proteome</keyword>